<dbReference type="AlphaFoldDB" id="A9V3G1"/>
<gene>
    <name evidence="7" type="ORF">MONBRDRAFT_9679</name>
</gene>
<feature type="transmembrane region" description="Helical" evidence="5">
    <location>
        <begin position="213"/>
        <end position="234"/>
    </location>
</feature>
<dbReference type="eggNOG" id="KOG2563">
    <property type="taxonomic scope" value="Eukaryota"/>
</dbReference>
<dbReference type="RefSeq" id="XP_001747439.1">
    <property type="nucleotide sequence ID" value="XM_001747387.1"/>
</dbReference>
<feature type="transmembrane region" description="Helical" evidence="5">
    <location>
        <begin position="177"/>
        <end position="201"/>
    </location>
</feature>
<evidence type="ECO:0000256" key="3">
    <source>
        <dbReference type="ARBA" id="ARBA00022989"/>
    </source>
</evidence>
<dbReference type="PANTHER" id="PTHR10924:SF6">
    <property type="entry name" value="SOLUTE CARRIER FAMILY 49 MEMBER A3"/>
    <property type="match status" value="1"/>
</dbReference>
<evidence type="ECO:0000259" key="6">
    <source>
        <dbReference type="PROSITE" id="PS50850"/>
    </source>
</evidence>
<feature type="transmembrane region" description="Helical" evidence="5">
    <location>
        <begin position="306"/>
        <end position="327"/>
    </location>
</feature>
<feature type="domain" description="Major facilitator superfamily (MFS) profile" evidence="6">
    <location>
        <begin position="1"/>
        <end position="385"/>
    </location>
</feature>
<dbReference type="Pfam" id="PF07690">
    <property type="entry name" value="MFS_1"/>
    <property type="match status" value="1"/>
</dbReference>
<evidence type="ECO:0000256" key="4">
    <source>
        <dbReference type="ARBA" id="ARBA00023136"/>
    </source>
</evidence>
<dbReference type="GO" id="GO:0016020">
    <property type="term" value="C:membrane"/>
    <property type="evidence" value="ECO:0000318"/>
    <property type="project" value="GO_Central"/>
</dbReference>
<evidence type="ECO:0000256" key="5">
    <source>
        <dbReference type="SAM" id="Phobius"/>
    </source>
</evidence>
<dbReference type="FunCoup" id="A9V3G1">
    <property type="interactions" value="1"/>
</dbReference>
<protein>
    <recommendedName>
        <fullName evidence="6">Major facilitator superfamily (MFS) profile domain-containing protein</fullName>
    </recommendedName>
</protein>
<dbReference type="GeneID" id="5892721"/>
<dbReference type="InterPro" id="IPR020846">
    <property type="entry name" value="MFS_dom"/>
</dbReference>
<dbReference type="SUPFAM" id="SSF103473">
    <property type="entry name" value="MFS general substrate transporter"/>
    <property type="match status" value="1"/>
</dbReference>
<dbReference type="PROSITE" id="PS50850">
    <property type="entry name" value="MFS"/>
    <property type="match status" value="1"/>
</dbReference>
<dbReference type="EMBL" id="CH991557">
    <property type="protein sequence ID" value="EDQ87906.1"/>
    <property type="molecule type" value="Genomic_DNA"/>
</dbReference>
<evidence type="ECO:0000256" key="2">
    <source>
        <dbReference type="ARBA" id="ARBA00022692"/>
    </source>
</evidence>
<accession>A9V3G1</accession>
<name>A9V3G1_MONBE</name>
<keyword evidence="2 5" id="KW-0812">Transmembrane</keyword>
<organism evidence="7 8">
    <name type="scientific">Monosiga brevicollis</name>
    <name type="common">Choanoflagellate</name>
    <dbReference type="NCBI Taxonomy" id="81824"/>
    <lineage>
        <taxon>Eukaryota</taxon>
        <taxon>Choanoflagellata</taxon>
        <taxon>Craspedida</taxon>
        <taxon>Salpingoecidae</taxon>
        <taxon>Monosiga</taxon>
    </lineage>
</organism>
<keyword evidence="3 5" id="KW-1133">Transmembrane helix</keyword>
<comment type="subcellular location">
    <subcellularLocation>
        <location evidence="1">Membrane</location>
        <topology evidence="1">Multi-pass membrane protein</topology>
    </subcellularLocation>
</comment>
<dbReference type="InterPro" id="IPR011701">
    <property type="entry name" value="MFS"/>
</dbReference>
<reference evidence="7 8" key="1">
    <citation type="journal article" date="2008" name="Nature">
        <title>The genome of the choanoflagellate Monosiga brevicollis and the origin of metazoans.</title>
        <authorList>
            <consortium name="JGI Sequencing"/>
            <person name="King N."/>
            <person name="Westbrook M.J."/>
            <person name="Young S.L."/>
            <person name="Kuo A."/>
            <person name="Abedin M."/>
            <person name="Chapman J."/>
            <person name="Fairclough S."/>
            <person name="Hellsten U."/>
            <person name="Isogai Y."/>
            <person name="Letunic I."/>
            <person name="Marr M."/>
            <person name="Pincus D."/>
            <person name="Putnam N."/>
            <person name="Rokas A."/>
            <person name="Wright K.J."/>
            <person name="Zuzow R."/>
            <person name="Dirks W."/>
            <person name="Good M."/>
            <person name="Goodstein D."/>
            <person name="Lemons D."/>
            <person name="Li W."/>
            <person name="Lyons J.B."/>
            <person name="Morris A."/>
            <person name="Nichols S."/>
            <person name="Richter D.J."/>
            <person name="Salamov A."/>
            <person name="Bork P."/>
            <person name="Lim W.A."/>
            <person name="Manning G."/>
            <person name="Miller W.T."/>
            <person name="McGinnis W."/>
            <person name="Shapiro H."/>
            <person name="Tjian R."/>
            <person name="Grigoriev I.V."/>
            <person name="Rokhsar D."/>
        </authorList>
    </citation>
    <scope>NUCLEOTIDE SEQUENCE [LARGE SCALE GENOMIC DNA]</scope>
    <source>
        <strain evidence="8">MX1 / ATCC 50154</strain>
    </source>
</reference>
<feature type="transmembrane region" description="Helical" evidence="5">
    <location>
        <begin position="125"/>
        <end position="145"/>
    </location>
</feature>
<dbReference type="OMA" id="KLAAYWF"/>
<feature type="transmembrane region" description="Helical" evidence="5">
    <location>
        <begin position="362"/>
        <end position="380"/>
    </location>
</feature>
<dbReference type="GO" id="GO:0022857">
    <property type="term" value="F:transmembrane transporter activity"/>
    <property type="evidence" value="ECO:0007669"/>
    <property type="project" value="InterPro"/>
</dbReference>
<dbReference type="InterPro" id="IPR036259">
    <property type="entry name" value="MFS_trans_sf"/>
</dbReference>
<dbReference type="Gene3D" id="1.20.1250.20">
    <property type="entry name" value="MFS general substrate transporter like domains"/>
    <property type="match status" value="2"/>
</dbReference>
<evidence type="ECO:0000313" key="8">
    <source>
        <dbReference type="Proteomes" id="UP000001357"/>
    </source>
</evidence>
<dbReference type="PANTHER" id="PTHR10924">
    <property type="entry name" value="MAJOR FACILITATOR SUPERFAMILY PROTEIN-RELATED"/>
    <property type="match status" value="1"/>
</dbReference>
<keyword evidence="8" id="KW-1185">Reference proteome</keyword>
<dbReference type="InParanoid" id="A9V3G1"/>
<sequence length="400" mass="42235">MTSMLFMMISVPLGFAGTYVLNTFGLRYSMILSAFLNAAGTVVRYGGDYAQAPHSKLAAVFAGQAITAMAQPVFLDSPTLLAAQWFGESERAVANTLASVANPLGMAVASALTPAIVSKPADMRLMLLVMAIPALVGLIATVAFFKSRPPTPPSASASVESVNFKEGLGRLIRNPAYWALLFSFAVGIALISSVTSLLGQLTAGQGYSDDQAGYLGIVMIVAGLIGAGVAGALLDKYHCFLTIFKGAFVIAAISVVGIVFFDKPDHFALLATSCGILGLAAFSALPTGLELCVEITYPVNEGLSTGLIWIFSQALGTVLMFATSALAGDVVYVDNHGHVFHNVSHYSDDDDDYTEFHQYPRALYMFAGVTGAATIGALCIKTRYHRLEAEASHKTFNVQV</sequence>
<proteinExistence type="predicted"/>
<evidence type="ECO:0000256" key="1">
    <source>
        <dbReference type="ARBA" id="ARBA00004141"/>
    </source>
</evidence>
<keyword evidence="4 5" id="KW-0472">Membrane</keyword>
<evidence type="ECO:0000313" key="7">
    <source>
        <dbReference type="EMBL" id="EDQ87906.1"/>
    </source>
</evidence>
<feature type="transmembrane region" description="Helical" evidence="5">
    <location>
        <begin position="241"/>
        <end position="261"/>
    </location>
</feature>
<dbReference type="InterPro" id="IPR049680">
    <property type="entry name" value="FLVCR1-2_SLC49-like"/>
</dbReference>
<dbReference type="Proteomes" id="UP000001357">
    <property type="component" value="Unassembled WGS sequence"/>
</dbReference>
<dbReference type="KEGG" id="mbr:MONBRDRAFT_9679"/>
<feature type="transmembrane region" description="Helical" evidence="5">
    <location>
        <begin position="267"/>
        <end position="285"/>
    </location>
</feature>